<dbReference type="InterPro" id="IPR005623">
    <property type="entry name" value="Chaperone_NapD_NO3_reduct"/>
</dbReference>
<dbReference type="GO" id="GO:0005737">
    <property type="term" value="C:cytoplasm"/>
    <property type="evidence" value="ECO:0007669"/>
    <property type="project" value="UniProtKB-SubCell"/>
</dbReference>
<dbReference type="PANTHER" id="PTHR38603">
    <property type="entry name" value="CHAPERONE NAPD"/>
    <property type="match status" value="1"/>
</dbReference>
<gene>
    <name evidence="4" type="primary">napD</name>
    <name evidence="5" type="ordered locus">swp_4456</name>
</gene>
<comment type="similarity">
    <text evidence="4">Belongs to the NapD family.</text>
</comment>
<comment type="subunit">
    <text evidence="4">Interacts with the cytoplasmic NapA precursor.</text>
</comment>
<dbReference type="HAMAP" id="MF_02200">
    <property type="entry name" value="NapD"/>
    <property type="match status" value="1"/>
</dbReference>
<dbReference type="OrthoDB" id="5770785at2"/>
<sequence>MNQEFHITSLVIHATSKSVEDIKQRLSALVGAEIHAVTDEGKFVVTLEGETQRSILDNVEAINAFEGVINSSLIYHQVDPVEQKSEEHHEH</sequence>
<dbReference type="eggNOG" id="COG3062">
    <property type="taxonomic scope" value="Bacteria"/>
</dbReference>
<dbReference type="GO" id="GO:0051224">
    <property type="term" value="P:negative regulation of protein transport"/>
    <property type="evidence" value="ECO:0007669"/>
    <property type="project" value="UniProtKB-UniRule"/>
</dbReference>
<accession>B8CTJ0</accession>
<dbReference type="KEGG" id="swp:swp_4456"/>
<keyword evidence="2 4" id="KW-0963">Cytoplasm</keyword>
<protein>
    <recommendedName>
        <fullName evidence="4">Chaperone NapD</fullName>
    </recommendedName>
    <alternativeName>
        <fullName evidence="4">NapA signal peptide-binding chaperone NapD</fullName>
    </alternativeName>
</protein>
<dbReference type="FunFam" id="3.30.70.920:FF:000004">
    <property type="entry name" value="Chaperone NapD"/>
    <property type="match status" value="1"/>
</dbReference>
<dbReference type="GO" id="GO:0005048">
    <property type="term" value="F:signal sequence binding"/>
    <property type="evidence" value="ECO:0007669"/>
    <property type="project" value="UniProtKB-UniRule"/>
</dbReference>
<dbReference type="RefSeq" id="WP_020914434.1">
    <property type="nucleotide sequence ID" value="NC_011566.1"/>
</dbReference>
<evidence type="ECO:0000313" key="5">
    <source>
        <dbReference type="EMBL" id="ACJ31099.1"/>
    </source>
</evidence>
<organism evidence="5 6">
    <name type="scientific">Shewanella piezotolerans (strain WP3 / JCM 13877)</name>
    <dbReference type="NCBI Taxonomy" id="225849"/>
    <lineage>
        <taxon>Bacteria</taxon>
        <taxon>Pseudomonadati</taxon>
        <taxon>Pseudomonadota</taxon>
        <taxon>Gammaproteobacteria</taxon>
        <taxon>Alteromonadales</taxon>
        <taxon>Shewanellaceae</taxon>
        <taxon>Shewanella</taxon>
    </lineage>
</organism>
<evidence type="ECO:0000256" key="2">
    <source>
        <dbReference type="ARBA" id="ARBA00022490"/>
    </source>
</evidence>
<dbReference type="GO" id="GO:0071281">
    <property type="term" value="P:cellular response to iron ion"/>
    <property type="evidence" value="ECO:0000269"/>
    <property type="project" value="CollecTF"/>
</dbReference>
<dbReference type="STRING" id="225849.swp_4456"/>
<dbReference type="PANTHER" id="PTHR38603:SF1">
    <property type="entry name" value="CHAPERONE NAPD"/>
    <property type="match status" value="1"/>
</dbReference>
<evidence type="ECO:0000313" key="6">
    <source>
        <dbReference type="Proteomes" id="UP000000753"/>
    </source>
</evidence>
<keyword evidence="3 4" id="KW-0143">Chaperone</keyword>
<name>B8CTJ0_SHEPW</name>
<dbReference type="Pfam" id="PF03927">
    <property type="entry name" value="NapD"/>
    <property type="match status" value="1"/>
</dbReference>
<evidence type="ECO:0000256" key="4">
    <source>
        <dbReference type="HAMAP-Rule" id="MF_02200"/>
    </source>
</evidence>
<keyword evidence="6" id="KW-1185">Reference proteome</keyword>
<comment type="subcellular location">
    <subcellularLocation>
        <location evidence="1 4">Cytoplasm</location>
    </subcellularLocation>
</comment>
<evidence type="ECO:0000256" key="1">
    <source>
        <dbReference type="ARBA" id="ARBA00004496"/>
    </source>
</evidence>
<dbReference type="Proteomes" id="UP000000753">
    <property type="component" value="Chromosome"/>
</dbReference>
<comment type="function">
    <text evidence="4">Chaperone for NapA, the catalytic subunit of the periplasmic nitrate reductase. It binds directly and specifically to the twin-arginine signal peptide of NapA, preventing premature interaction with the Tat translocase and premature export.</text>
</comment>
<dbReference type="EMBL" id="CP000472">
    <property type="protein sequence ID" value="ACJ31099.1"/>
    <property type="molecule type" value="Genomic_DNA"/>
</dbReference>
<reference evidence="5 6" key="1">
    <citation type="journal article" date="2008" name="PLoS ONE">
        <title>Environmental adaptation: genomic analysis of the piezotolerant and psychrotolerant deep-sea iron reducing bacterium Shewanella piezotolerans WP3.</title>
        <authorList>
            <person name="Wang F."/>
            <person name="Wang J."/>
            <person name="Jian H."/>
            <person name="Zhang B."/>
            <person name="Li S."/>
            <person name="Wang F."/>
            <person name="Zeng X."/>
            <person name="Gao L."/>
            <person name="Bartlett D.H."/>
            <person name="Yu J."/>
            <person name="Hu S."/>
            <person name="Xiao X."/>
        </authorList>
    </citation>
    <scope>NUCLEOTIDE SEQUENCE [LARGE SCALE GENOMIC DNA]</scope>
    <source>
        <strain evidence="6">WP3 / JCM 13877</strain>
    </source>
</reference>
<proteinExistence type="inferred from homology"/>
<dbReference type="HOGENOM" id="CLU_155794_5_3_6"/>
<evidence type="ECO:0000256" key="3">
    <source>
        <dbReference type="ARBA" id="ARBA00023186"/>
    </source>
</evidence>
<dbReference type="Gene3D" id="3.30.70.920">
    <property type="match status" value="1"/>
</dbReference>
<dbReference type="AlphaFoldDB" id="B8CTJ0"/>